<reference evidence="5 6" key="2">
    <citation type="submission" date="2017-10" db="EMBL/GenBank/DDBJ databases">
        <title>Genome analyses suggest a sexual origin of heterokaryosis in a supposedly ancient asexual fungus.</title>
        <authorList>
            <person name="Corradi N."/>
            <person name="Sedzielewska K."/>
            <person name="Noel J."/>
            <person name="Charron P."/>
            <person name="Farinelli L."/>
            <person name="Marton T."/>
            <person name="Kruger M."/>
            <person name="Pelin A."/>
            <person name="Brachmann A."/>
            <person name="Corradi N."/>
        </authorList>
    </citation>
    <scope>NUCLEOTIDE SEQUENCE [LARGE SCALE GENOMIC DNA]</scope>
    <source>
        <strain evidence="5 6">A1</strain>
    </source>
</reference>
<reference evidence="5 6" key="1">
    <citation type="submission" date="2017-10" db="EMBL/GenBank/DDBJ databases">
        <title>Extensive intraspecific genome diversity in a model arbuscular mycorrhizal fungus.</title>
        <authorList>
            <person name="Chen E.C.H."/>
            <person name="Morin E."/>
            <person name="Baudet D."/>
            <person name="Noel J."/>
            <person name="Ndikumana S."/>
            <person name="Charron P."/>
            <person name="St-Onge C."/>
            <person name="Giorgi J."/>
            <person name="Grigoriev I.V."/>
            <person name="Roux C."/>
            <person name="Martin F.M."/>
            <person name="Corradi N."/>
        </authorList>
    </citation>
    <scope>NUCLEOTIDE SEQUENCE [LARGE SCALE GENOMIC DNA]</scope>
    <source>
        <strain evidence="5 6">A1</strain>
    </source>
</reference>
<gene>
    <name evidence="5" type="ORF">RhiirA1_543918</name>
</gene>
<dbReference type="AlphaFoldDB" id="A0A2N0QGH0"/>
<dbReference type="GO" id="GO:0005576">
    <property type="term" value="C:extracellular region"/>
    <property type="evidence" value="ECO:0007669"/>
    <property type="project" value="UniProtKB-SubCell"/>
</dbReference>
<evidence type="ECO:0000259" key="4">
    <source>
        <dbReference type="Pfam" id="PF20147"/>
    </source>
</evidence>
<name>A0A2N0QGH0_9GLOM</name>
<evidence type="ECO:0000256" key="2">
    <source>
        <dbReference type="ARBA" id="ARBA00004613"/>
    </source>
</evidence>
<dbReference type="Pfam" id="PF20147">
    <property type="entry name" value="Crinkler"/>
    <property type="match status" value="1"/>
</dbReference>
<evidence type="ECO:0000313" key="6">
    <source>
        <dbReference type="Proteomes" id="UP000232688"/>
    </source>
</evidence>
<evidence type="ECO:0000256" key="1">
    <source>
        <dbReference type="ARBA" id="ARBA00004340"/>
    </source>
</evidence>
<feature type="non-terminal residue" evidence="5">
    <location>
        <position position="1"/>
    </location>
</feature>
<comment type="subcellular location">
    <subcellularLocation>
        <location evidence="1">Host cell</location>
    </subcellularLocation>
    <subcellularLocation>
        <location evidence="2">Secreted</location>
    </subcellularLocation>
</comment>
<dbReference type="GO" id="GO:0043657">
    <property type="term" value="C:host cell"/>
    <property type="evidence" value="ECO:0007669"/>
    <property type="project" value="UniProtKB-SubCell"/>
</dbReference>
<protein>
    <recommendedName>
        <fullName evidence="4">Crinkler effector protein N-terminal domain-containing protein</fullName>
    </recommendedName>
</protein>
<dbReference type="VEuPathDB" id="FungiDB:RhiirFUN_025592"/>
<dbReference type="InterPro" id="IPR045379">
    <property type="entry name" value="Crinkler_N"/>
</dbReference>
<evidence type="ECO:0000313" key="5">
    <source>
        <dbReference type="EMBL" id="PKC50156.1"/>
    </source>
</evidence>
<dbReference type="EMBL" id="LLXH01010840">
    <property type="protein sequence ID" value="PKC50156.1"/>
    <property type="molecule type" value="Genomic_DNA"/>
</dbReference>
<sequence>NCLVLGKPFRNIISIKIKENETIGELKRRIKAEKDYFDTIGASDLRLWRTNTRIGSNNAIPCFDLSDSNEILSYFEIKDIWKEDPPKSNLHVVIKIEG</sequence>
<dbReference type="VEuPathDB" id="FungiDB:FUN_010211"/>
<comment type="caution">
    <text evidence="5">The sequence shown here is derived from an EMBL/GenBank/DDBJ whole genome shotgun (WGS) entry which is preliminary data.</text>
</comment>
<dbReference type="VEuPathDB" id="FungiDB:RhiirA1_543918"/>
<accession>A0A2N0QGH0</accession>
<organism evidence="5 6">
    <name type="scientific">Rhizophagus irregularis</name>
    <dbReference type="NCBI Taxonomy" id="588596"/>
    <lineage>
        <taxon>Eukaryota</taxon>
        <taxon>Fungi</taxon>
        <taxon>Fungi incertae sedis</taxon>
        <taxon>Mucoromycota</taxon>
        <taxon>Glomeromycotina</taxon>
        <taxon>Glomeromycetes</taxon>
        <taxon>Glomerales</taxon>
        <taxon>Glomeraceae</taxon>
        <taxon>Rhizophagus</taxon>
    </lineage>
</organism>
<feature type="domain" description="Crinkler effector protein N-terminal" evidence="4">
    <location>
        <begin position="1"/>
        <end position="95"/>
    </location>
</feature>
<dbReference type="Proteomes" id="UP000232688">
    <property type="component" value="Unassembled WGS sequence"/>
</dbReference>
<proteinExistence type="predicted"/>
<evidence type="ECO:0000256" key="3">
    <source>
        <dbReference type="ARBA" id="ARBA00022525"/>
    </source>
</evidence>
<keyword evidence="3" id="KW-0964">Secreted</keyword>